<dbReference type="PANTHER" id="PTHR43418:SF7">
    <property type="entry name" value="CARBAMOYL-PHOSPHATE SYNTHASE SMALL CHAIN"/>
    <property type="match status" value="1"/>
</dbReference>
<keyword evidence="4 9" id="KW-0547">Nucleotide-binding</keyword>
<dbReference type="STRING" id="1359163.NLO413_0345"/>
<dbReference type="PRINTS" id="PR00096">
    <property type="entry name" value="GATASE"/>
</dbReference>
<organism evidence="11 12">
    <name type="scientific">Candidatus Neoehrlichia procyonis str. RAC413</name>
    <dbReference type="NCBI Taxonomy" id="1359163"/>
    <lineage>
        <taxon>Bacteria</taxon>
        <taxon>Pseudomonadati</taxon>
        <taxon>Pseudomonadota</taxon>
        <taxon>Alphaproteobacteria</taxon>
        <taxon>Rickettsiales</taxon>
        <taxon>Anaplasmataceae</taxon>
        <taxon>Candidatus Neoehrlichia</taxon>
    </lineage>
</organism>
<evidence type="ECO:0000256" key="4">
    <source>
        <dbReference type="ARBA" id="ARBA00022741"/>
    </source>
</evidence>
<dbReference type="PROSITE" id="PS51273">
    <property type="entry name" value="GATASE_TYPE_1"/>
    <property type="match status" value="1"/>
</dbReference>
<evidence type="ECO:0000256" key="8">
    <source>
        <dbReference type="ARBA" id="ARBA00048816"/>
    </source>
</evidence>
<sequence>MQNYRNAVLVLSDGRYFCGQSIGVQNDTIGEVCFTTGITGYQHTITDPSFTDQIITFTFPHIGNVGINHIDNEYSTILAKGIIVREISEHSHITSYINLNSWMKINNLTGISGIDTRALTIHIRNHGSQNGIIHHFNDINLLNIKELQQTAKNAITKIEQSLVYNNYNESLSIKNLHNVSVIDFGVKNKILSHLEKLNCKLKVVAAVGDFANKVLSSSPQGIVISNGPGDPADIPQNIIKQINILIKSNIPILGICLGHQLLAIASGAKTKKMLYGHRGTNHPVYNIEDNRIEITSQNHGFAVDKTSLPNNIKITHISLFDETIAGMKFTDYPVFSVQYHPEGAPGPYDSYYIFHKFINMLKANSKNNVTPIKYN</sequence>
<dbReference type="GO" id="GO:0044205">
    <property type="term" value="P:'de novo' UMP biosynthetic process"/>
    <property type="evidence" value="ECO:0007669"/>
    <property type="project" value="UniProtKB-UniRule"/>
</dbReference>
<dbReference type="PRINTS" id="PR00099">
    <property type="entry name" value="CPSGATASE"/>
</dbReference>
<dbReference type="PATRIC" id="fig|1359163.3.peg.334"/>
<evidence type="ECO:0000256" key="5">
    <source>
        <dbReference type="ARBA" id="ARBA00022840"/>
    </source>
</evidence>
<feature type="active site" evidence="9">
    <location>
        <position position="340"/>
    </location>
</feature>
<evidence type="ECO:0000256" key="2">
    <source>
        <dbReference type="ARBA" id="ARBA00007800"/>
    </source>
</evidence>
<feature type="binding site" evidence="9">
    <location>
        <position position="257"/>
    </location>
    <ligand>
        <name>L-glutamine</name>
        <dbReference type="ChEBI" id="CHEBI:58359"/>
    </ligand>
</feature>
<dbReference type="UniPathway" id="UPA00068">
    <property type="reaction ID" value="UER00171"/>
</dbReference>
<feature type="binding site" evidence="9">
    <location>
        <position position="227"/>
    </location>
    <ligand>
        <name>L-glutamine</name>
        <dbReference type="ChEBI" id="CHEBI:58359"/>
    </ligand>
</feature>
<keyword evidence="3 9" id="KW-0436">Ligase</keyword>
<reference evidence="11 12" key="1">
    <citation type="submission" date="2015-02" db="EMBL/GenBank/DDBJ databases">
        <title>Genome Sequencing of Rickettsiales.</title>
        <authorList>
            <person name="Daugherty S.C."/>
            <person name="Su Q."/>
            <person name="Abolude K."/>
            <person name="Beier-Sexton M."/>
            <person name="Carlyon J.A."/>
            <person name="Carter R."/>
            <person name="Day N.P."/>
            <person name="Dumler S.J."/>
            <person name="Dyachenko V."/>
            <person name="Godinez A."/>
            <person name="Kurtti T.J."/>
            <person name="Lichay M."/>
            <person name="Mullins K.E."/>
            <person name="Ott S."/>
            <person name="Pappas-Brown V."/>
            <person name="Paris D.H."/>
            <person name="Patel P."/>
            <person name="Richards A.L."/>
            <person name="Sadzewicz L."/>
            <person name="Sears K."/>
            <person name="Seidman D."/>
            <person name="Sengamalay N."/>
            <person name="Stenos J."/>
            <person name="Tallon L.J."/>
            <person name="Vincent G."/>
            <person name="Fraser C.M."/>
            <person name="Munderloh U."/>
            <person name="Dunning-Hotopp J.C."/>
        </authorList>
    </citation>
    <scope>NUCLEOTIDE SEQUENCE [LARGE SCALE GENOMIC DNA]</scope>
    <source>
        <strain evidence="11 12">RAC413</strain>
    </source>
</reference>
<evidence type="ECO:0000313" key="12">
    <source>
        <dbReference type="Proteomes" id="UP000033562"/>
    </source>
</evidence>
<keyword evidence="12" id="KW-1185">Reference proteome</keyword>
<dbReference type="InterPro" id="IPR006274">
    <property type="entry name" value="CarbamoylP_synth_ssu"/>
</dbReference>
<dbReference type="SUPFAM" id="SSF52021">
    <property type="entry name" value="Carbamoyl phosphate synthetase, small subunit N-terminal domain"/>
    <property type="match status" value="1"/>
</dbReference>
<keyword evidence="9" id="KW-0028">Amino-acid biosynthesis</keyword>
<dbReference type="GO" id="GO:0006526">
    <property type="term" value="P:L-arginine biosynthetic process"/>
    <property type="evidence" value="ECO:0007669"/>
    <property type="project" value="UniProtKB-UniRule"/>
</dbReference>
<dbReference type="EMBL" id="LANX01000001">
    <property type="protein sequence ID" value="KJV68973.1"/>
    <property type="molecule type" value="Genomic_DNA"/>
</dbReference>
<dbReference type="PRINTS" id="PR00097">
    <property type="entry name" value="ANTSNTHASEII"/>
</dbReference>
<feature type="binding site" evidence="9">
    <location>
        <position position="260"/>
    </location>
    <ligand>
        <name>L-glutamine</name>
        <dbReference type="ChEBI" id="CHEBI:58359"/>
    </ligand>
</feature>
<evidence type="ECO:0000256" key="6">
    <source>
        <dbReference type="ARBA" id="ARBA00022962"/>
    </source>
</evidence>
<comment type="pathway">
    <text evidence="9">Pyrimidine metabolism; UMP biosynthesis via de novo pathway; (S)-dihydroorotate from bicarbonate: step 1/3.</text>
</comment>
<gene>
    <name evidence="9 11" type="primary">carA</name>
    <name evidence="11" type="ORF">NLO413_0345</name>
</gene>
<dbReference type="GO" id="GO:0004359">
    <property type="term" value="F:glutaminase activity"/>
    <property type="evidence" value="ECO:0007669"/>
    <property type="project" value="RHEA"/>
</dbReference>
<evidence type="ECO:0000313" key="11">
    <source>
        <dbReference type="EMBL" id="KJV68973.1"/>
    </source>
</evidence>
<comment type="function">
    <text evidence="9">Small subunit of the glutamine-dependent carbamoyl phosphate synthetase (CPSase). CPSase catalyzes the formation of carbamoyl phosphate from the ammonia moiety of glutamine, carbonate, and phosphate donated by ATP, constituting the first step of 2 biosynthetic pathways, one leading to arginine and/or urea and the other to pyrimidine nucleotides. The small subunit (glutamine amidotransferase) binds and cleaves glutamine to supply the large subunit with the substrate ammonia.</text>
</comment>
<dbReference type="InterPro" id="IPR036480">
    <property type="entry name" value="CarbP_synth_ssu_N_sf"/>
</dbReference>
<evidence type="ECO:0000256" key="7">
    <source>
        <dbReference type="ARBA" id="ARBA00022975"/>
    </source>
</evidence>
<dbReference type="UniPathway" id="UPA00070">
    <property type="reaction ID" value="UER00115"/>
</dbReference>
<keyword evidence="5 9" id="KW-0067">ATP-binding</keyword>
<dbReference type="HAMAP" id="MF_01209">
    <property type="entry name" value="CPSase_S_chain"/>
    <property type="match status" value="1"/>
</dbReference>
<keyword evidence="7 9" id="KW-0665">Pyrimidine biosynthesis</keyword>
<dbReference type="SMART" id="SM01097">
    <property type="entry name" value="CPSase_sm_chain"/>
    <property type="match status" value="1"/>
</dbReference>
<keyword evidence="9" id="KW-0055">Arginine biosynthesis</keyword>
<comment type="catalytic activity">
    <reaction evidence="9">
        <text>L-glutamine + H2O = L-glutamate + NH4(+)</text>
        <dbReference type="Rhea" id="RHEA:15889"/>
        <dbReference type="ChEBI" id="CHEBI:15377"/>
        <dbReference type="ChEBI" id="CHEBI:28938"/>
        <dbReference type="ChEBI" id="CHEBI:29985"/>
        <dbReference type="ChEBI" id="CHEBI:58359"/>
    </reaction>
</comment>
<feature type="binding site" evidence="9">
    <location>
        <position position="301"/>
    </location>
    <ligand>
        <name>L-glutamine</name>
        <dbReference type="ChEBI" id="CHEBI:58359"/>
    </ligand>
</feature>
<name>A0A0F3NLM6_9RICK</name>
<dbReference type="SUPFAM" id="SSF52317">
    <property type="entry name" value="Class I glutamine amidotransferase-like"/>
    <property type="match status" value="1"/>
</dbReference>
<feature type="region of interest" description="CPSase" evidence="9">
    <location>
        <begin position="1"/>
        <end position="176"/>
    </location>
</feature>
<dbReference type="AlphaFoldDB" id="A0A0F3NLM6"/>
<evidence type="ECO:0000256" key="9">
    <source>
        <dbReference type="HAMAP-Rule" id="MF_01209"/>
    </source>
</evidence>
<dbReference type="GO" id="GO:0005524">
    <property type="term" value="F:ATP binding"/>
    <property type="evidence" value="ECO:0007669"/>
    <property type="project" value="UniProtKB-UniRule"/>
</dbReference>
<dbReference type="PANTHER" id="PTHR43418">
    <property type="entry name" value="MULTIFUNCTIONAL TRYPTOPHAN BIOSYNTHESIS PROTEIN-RELATED"/>
    <property type="match status" value="1"/>
</dbReference>
<feature type="binding site" evidence="9">
    <location>
        <position position="229"/>
    </location>
    <ligand>
        <name>L-glutamine</name>
        <dbReference type="ChEBI" id="CHEBI:58359"/>
    </ligand>
</feature>
<dbReference type="Gene3D" id="3.50.30.20">
    <property type="entry name" value="Carbamoyl-phosphate synthase small subunit, N-terminal domain"/>
    <property type="match status" value="1"/>
</dbReference>
<dbReference type="Pfam" id="PF00988">
    <property type="entry name" value="CPSase_sm_chain"/>
    <property type="match status" value="1"/>
</dbReference>
<feature type="binding site" evidence="9">
    <location>
        <position position="298"/>
    </location>
    <ligand>
        <name>L-glutamine</name>
        <dbReference type="ChEBI" id="CHEBI:58359"/>
    </ligand>
</feature>
<dbReference type="Proteomes" id="UP000033562">
    <property type="component" value="Unassembled WGS sequence"/>
</dbReference>
<comment type="catalytic activity">
    <reaction evidence="8 9">
        <text>hydrogencarbonate + L-glutamine + 2 ATP + H2O = carbamoyl phosphate + L-glutamate + 2 ADP + phosphate + 2 H(+)</text>
        <dbReference type="Rhea" id="RHEA:18633"/>
        <dbReference type="ChEBI" id="CHEBI:15377"/>
        <dbReference type="ChEBI" id="CHEBI:15378"/>
        <dbReference type="ChEBI" id="CHEBI:17544"/>
        <dbReference type="ChEBI" id="CHEBI:29985"/>
        <dbReference type="ChEBI" id="CHEBI:30616"/>
        <dbReference type="ChEBI" id="CHEBI:43474"/>
        <dbReference type="ChEBI" id="CHEBI:58228"/>
        <dbReference type="ChEBI" id="CHEBI:58359"/>
        <dbReference type="ChEBI" id="CHEBI:456216"/>
        <dbReference type="EC" id="6.3.5.5"/>
    </reaction>
</comment>
<dbReference type="NCBIfam" id="TIGR01368">
    <property type="entry name" value="CPSaseIIsmall"/>
    <property type="match status" value="1"/>
</dbReference>
<comment type="pathway">
    <text evidence="1 9">Amino-acid biosynthesis; L-arginine biosynthesis; carbamoyl phosphate from bicarbonate: step 1/1.</text>
</comment>
<feature type="active site" description="Nucleophile" evidence="9">
    <location>
        <position position="256"/>
    </location>
</feature>
<comment type="similarity">
    <text evidence="2 9">Belongs to the CarA family.</text>
</comment>
<dbReference type="InterPro" id="IPR017926">
    <property type="entry name" value="GATASE"/>
</dbReference>
<dbReference type="NCBIfam" id="NF009475">
    <property type="entry name" value="PRK12838.1"/>
    <property type="match status" value="1"/>
</dbReference>
<dbReference type="InterPro" id="IPR002474">
    <property type="entry name" value="CarbamoylP_synth_ssu_N"/>
</dbReference>
<dbReference type="Gene3D" id="3.40.50.880">
    <property type="match status" value="1"/>
</dbReference>
<comment type="caution">
    <text evidence="11">The sequence shown here is derived from an EMBL/GenBank/DDBJ whole genome shotgun (WGS) entry which is preliminary data.</text>
</comment>
<dbReference type="GO" id="GO:0006541">
    <property type="term" value="P:glutamine metabolic process"/>
    <property type="evidence" value="ECO:0007669"/>
    <property type="project" value="InterPro"/>
</dbReference>
<feature type="domain" description="Carbamoyl-phosphate synthase small subunit N-terminal" evidence="10">
    <location>
        <begin position="5"/>
        <end position="134"/>
    </location>
</feature>
<dbReference type="Pfam" id="PF00117">
    <property type="entry name" value="GATase"/>
    <property type="match status" value="1"/>
</dbReference>
<keyword evidence="6 9" id="KW-0315">Glutamine amidotransferase</keyword>
<dbReference type="GO" id="GO:0004088">
    <property type="term" value="F:carbamoyl-phosphate synthase (glutamine-hydrolyzing) activity"/>
    <property type="evidence" value="ECO:0007669"/>
    <property type="project" value="UniProtKB-UniRule"/>
</dbReference>
<evidence type="ECO:0000256" key="1">
    <source>
        <dbReference type="ARBA" id="ARBA00005077"/>
    </source>
</evidence>
<comment type="subunit">
    <text evidence="9">Composed of two chains; the small (or glutamine) chain promotes the hydrolysis of glutamine to ammonia, which is used by the large (or ammonia) chain to synthesize carbamoyl phosphate. Tetramer of heterodimers (alpha,beta)4.</text>
</comment>
<feature type="binding site" evidence="9">
    <location>
        <position position="49"/>
    </location>
    <ligand>
        <name>L-glutamine</name>
        <dbReference type="ChEBI" id="CHEBI:58359"/>
    </ligand>
</feature>
<dbReference type="InterPro" id="IPR035686">
    <property type="entry name" value="CPSase_GATase1"/>
</dbReference>
<dbReference type="InterPro" id="IPR050472">
    <property type="entry name" value="Anth_synth/Amidotransfase"/>
</dbReference>
<evidence type="ECO:0000256" key="3">
    <source>
        <dbReference type="ARBA" id="ARBA00022598"/>
    </source>
</evidence>
<protein>
    <recommendedName>
        <fullName evidence="9">Carbamoyl phosphate synthase small chain</fullName>
        <ecNumber evidence="9">6.3.5.5</ecNumber>
    </recommendedName>
    <alternativeName>
        <fullName evidence="9">Carbamoyl phosphate synthetase glutamine chain</fullName>
    </alternativeName>
</protein>
<dbReference type="CDD" id="cd01744">
    <property type="entry name" value="GATase1_CPSase"/>
    <property type="match status" value="1"/>
</dbReference>
<feature type="binding site" evidence="9">
    <location>
        <position position="300"/>
    </location>
    <ligand>
        <name>L-glutamine</name>
        <dbReference type="ChEBI" id="CHEBI:58359"/>
    </ligand>
</feature>
<proteinExistence type="inferred from homology"/>
<dbReference type="GO" id="GO:0006207">
    <property type="term" value="P:'de novo' pyrimidine nucleobase biosynthetic process"/>
    <property type="evidence" value="ECO:0007669"/>
    <property type="project" value="InterPro"/>
</dbReference>
<feature type="active site" evidence="9">
    <location>
        <position position="342"/>
    </location>
</feature>
<dbReference type="EC" id="6.3.5.5" evidence="9"/>
<evidence type="ECO:0000259" key="10">
    <source>
        <dbReference type="SMART" id="SM01097"/>
    </source>
</evidence>
<accession>A0A0F3NLM6</accession>
<dbReference type="InterPro" id="IPR029062">
    <property type="entry name" value="Class_I_gatase-like"/>
</dbReference>